<organism evidence="12">
    <name type="scientific">Gaeumannomyces tritici (strain R3-111a-1)</name>
    <name type="common">Wheat and barley take-all root rot fungus</name>
    <name type="synonym">Gaeumannomyces graminis var. tritici</name>
    <dbReference type="NCBI Taxonomy" id="644352"/>
    <lineage>
        <taxon>Eukaryota</taxon>
        <taxon>Fungi</taxon>
        <taxon>Dikarya</taxon>
        <taxon>Ascomycota</taxon>
        <taxon>Pezizomycotina</taxon>
        <taxon>Sordariomycetes</taxon>
        <taxon>Sordariomycetidae</taxon>
        <taxon>Magnaporthales</taxon>
        <taxon>Magnaporthaceae</taxon>
        <taxon>Gaeumannomyces</taxon>
    </lineage>
</organism>
<dbReference type="GO" id="GO:0006631">
    <property type="term" value="P:fatty acid metabolic process"/>
    <property type="evidence" value="ECO:0007669"/>
    <property type="project" value="UniProtKB-ARBA"/>
</dbReference>
<dbReference type="GO" id="GO:0004497">
    <property type="term" value="F:monooxygenase activity"/>
    <property type="evidence" value="ECO:0007669"/>
    <property type="project" value="InterPro"/>
</dbReference>
<dbReference type="Pfam" id="PF00067">
    <property type="entry name" value="p450"/>
    <property type="match status" value="1"/>
</dbReference>
<dbReference type="PANTHER" id="PTHR11903">
    <property type="entry name" value="PROSTAGLANDIN G/H SYNTHASE"/>
    <property type="match status" value="1"/>
</dbReference>
<reference evidence="13" key="4">
    <citation type="journal article" date="2015" name="G3 (Bethesda)">
        <title>Genome sequences of three phytopathogenic species of the Magnaporthaceae family of fungi.</title>
        <authorList>
            <person name="Okagaki L.H."/>
            <person name="Nunes C.C."/>
            <person name="Sailsbery J."/>
            <person name="Clay B."/>
            <person name="Brown D."/>
            <person name="John T."/>
            <person name="Oh Y."/>
            <person name="Young N."/>
            <person name="Fitzgerald M."/>
            <person name="Haas B.J."/>
            <person name="Zeng Q."/>
            <person name="Young S."/>
            <person name="Adiconis X."/>
            <person name="Fan L."/>
            <person name="Levin J.Z."/>
            <person name="Mitchell T.K."/>
            <person name="Okubara P.A."/>
            <person name="Farman M.L."/>
            <person name="Kohn L.M."/>
            <person name="Birren B."/>
            <person name="Ma L.-J."/>
            <person name="Dean R.A."/>
        </authorList>
    </citation>
    <scope>NUCLEOTIDE SEQUENCE</scope>
    <source>
        <strain evidence="13">R3-111a-1</strain>
    </source>
</reference>
<keyword evidence="6 11" id="KW-0479">Metal-binding</keyword>
<comment type="catalytic activity">
    <reaction evidence="1">
        <text>(9Z,12Z)-octadecadienoate + O2 = (8R,9Z,12Z)-8-hydroperoxyoctadeca-9,12-dienoate</text>
        <dbReference type="Rhea" id="RHEA:25395"/>
        <dbReference type="ChEBI" id="CHEBI:15379"/>
        <dbReference type="ChEBI" id="CHEBI:30245"/>
        <dbReference type="ChEBI" id="CHEBI:58659"/>
        <dbReference type="EC" id="1.13.11.60"/>
    </reaction>
</comment>
<reference evidence="14" key="1">
    <citation type="submission" date="2010-07" db="EMBL/GenBank/DDBJ databases">
        <title>The genome sequence of Gaeumannomyces graminis var. tritici strain R3-111a-1.</title>
        <authorList>
            <consortium name="The Broad Institute Genome Sequencing Platform"/>
            <person name="Ma L.-J."/>
            <person name="Dead R."/>
            <person name="Young S."/>
            <person name="Zeng Q."/>
            <person name="Koehrsen M."/>
            <person name="Alvarado L."/>
            <person name="Berlin A."/>
            <person name="Chapman S.B."/>
            <person name="Chen Z."/>
            <person name="Freedman E."/>
            <person name="Gellesch M."/>
            <person name="Goldberg J."/>
            <person name="Griggs A."/>
            <person name="Gujja S."/>
            <person name="Heilman E.R."/>
            <person name="Heiman D."/>
            <person name="Hepburn T."/>
            <person name="Howarth C."/>
            <person name="Jen D."/>
            <person name="Larson L."/>
            <person name="Mehta T."/>
            <person name="Neiman D."/>
            <person name="Pearson M."/>
            <person name="Roberts A."/>
            <person name="Saif S."/>
            <person name="Shea T."/>
            <person name="Shenoy N."/>
            <person name="Sisk P."/>
            <person name="Stolte C."/>
            <person name="Sykes S."/>
            <person name="Walk T."/>
            <person name="White J."/>
            <person name="Yandava C."/>
            <person name="Haas B."/>
            <person name="Nusbaum C."/>
            <person name="Birren B."/>
        </authorList>
    </citation>
    <scope>NUCLEOTIDE SEQUENCE [LARGE SCALE GENOMIC DNA]</scope>
    <source>
        <strain evidence="14">R3-111a-1</strain>
    </source>
</reference>
<comment type="subunit">
    <text evidence="2">Homotetramer.</text>
</comment>
<evidence type="ECO:0000256" key="1">
    <source>
        <dbReference type="ARBA" id="ARBA00000699"/>
    </source>
</evidence>
<dbReference type="GeneID" id="20350305"/>
<dbReference type="HOGENOM" id="CLU_002329_1_0_1"/>
<evidence type="ECO:0000256" key="2">
    <source>
        <dbReference type="ARBA" id="ARBA00011881"/>
    </source>
</evidence>
<dbReference type="CDD" id="cd20612">
    <property type="entry name" value="CYP_LDS-like_C"/>
    <property type="match status" value="1"/>
</dbReference>
<reference evidence="12" key="2">
    <citation type="submission" date="2010-07" db="EMBL/GenBank/DDBJ databases">
        <authorList>
            <consortium name="The Broad Institute Genome Sequencing Platform"/>
            <consortium name="Broad Institute Genome Sequencing Center for Infectious Disease"/>
            <person name="Ma L.-J."/>
            <person name="Dead R."/>
            <person name="Young S."/>
            <person name="Zeng Q."/>
            <person name="Koehrsen M."/>
            <person name="Alvarado L."/>
            <person name="Berlin A."/>
            <person name="Chapman S.B."/>
            <person name="Chen Z."/>
            <person name="Freedman E."/>
            <person name="Gellesch M."/>
            <person name="Goldberg J."/>
            <person name="Griggs A."/>
            <person name="Gujja S."/>
            <person name="Heilman E.R."/>
            <person name="Heiman D."/>
            <person name="Hepburn T."/>
            <person name="Howarth C."/>
            <person name="Jen D."/>
            <person name="Larson L."/>
            <person name="Mehta T."/>
            <person name="Neiman D."/>
            <person name="Pearson M."/>
            <person name="Roberts A."/>
            <person name="Saif S."/>
            <person name="Shea T."/>
            <person name="Shenoy N."/>
            <person name="Sisk P."/>
            <person name="Stolte C."/>
            <person name="Sykes S."/>
            <person name="Walk T."/>
            <person name="White J."/>
            <person name="Yandava C."/>
            <person name="Haas B."/>
            <person name="Nusbaum C."/>
            <person name="Birren B."/>
        </authorList>
    </citation>
    <scope>NUCLEOTIDE SEQUENCE</scope>
    <source>
        <strain evidence="12">R3-111a-1</strain>
    </source>
</reference>
<keyword evidence="14" id="KW-1185">Reference proteome</keyword>
<dbReference type="PROSITE" id="PS50292">
    <property type="entry name" value="PEROXIDASE_3"/>
    <property type="match status" value="1"/>
</dbReference>
<name>J3P8L3_GAET3</name>
<evidence type="ECO:0000256" key="8">
    <source>
        <dbReference type="ARBA" id="ARBA00023002"/>
    </source>
</evidence>
<evidence type="ECO:0000256" key="6">
    <source>
        <dbReference type="ARBA" id="ARBA00022723"/>
    </source>
</evidence>
<dbReference type="EnsemblFungi" id="EJT72996">
    <property type="protein sequence ID" value="EJT72996"/>
    <property type="gene ID" value="GGTG_09847"/>
</dbReference>
<dbReference type="InterPro" id="IPR010255">
    <property type="entry name" value="Haem_peroxidase_sf"/>
</dbReference>
<dbReference type="RefSeq" id="XP_009225970.1">
    <property type="nucleotide sequence ID" value="XM_009227706.1"/>
</dbReference>
<dbReference type="InterPro" id="IPR034812">
    <property type="entry name" value="Ppo-like_N"/>
</dbReference>
<protein>
    <recommendedName>
        <fullName evidence="3">linoleate 8R-lipoxygenase</fullName>
        <ecNumber evidence="3">1.13.11.60</ecNumber>
    </recommendedName>
</protein>
<dbReference type="EC" id="1.13.11.60" evidence="3"/>
<dbReference type="CDD" id="cd09817">
    <property type="entry name" value="linoleate_diol_synthase_like"/>
    <property type="match status" value="1"/>
</dbReference>
<dbReference type="STRING" id="644352.J3P8L3"/>
<evidence type="ECO:0000256" key="7">
    <source>
        <dbReference type="ARBA" id="ARBA00022964"/>
    </source>
</evidence>
<dbReference type="SUPFAM" id="SSF48113">
    <property type="entry name" value="Heme-dependent peroxidases"/>
    <property type="match status" value="1"/>
</dbReference>
<accession>J3P8L3</accession>
<evidence type="ECO:0000256" key="9">
    <source>
        <dbReference type="ARBA" id="ARBA00023004"/>
    </source>
</evidence>
<dbReference type="InterPro" id="IPR050783">
    <property type="entry name" value="Oxylipin_biosynth_metab"/>
</dbReference>
<dbReference type="PANTHER" id="PTHR11903:SF37">
    <property type="entry name" value="PSI-PRODUCING OXYGENASE A"/>
    <property type="match status" value="1"/>
</dbReference>
<dbReference type="AlphaFoldDB" id="J3P8L3"/>
<keyword evidence="8" id="KW-0560">Oxidoreductase</keyword>
<evidence type="ECO:0000256" key="5">
    <source>
        <dbReference type="ARBA" id="ARBA00022617"/>
    </source>
</evidence>
<dbReference type="OrthoDB" id="823504at2759"/>
<dbReference type="GO" id="GO:0016705">
    <property type="term" value="F:oxidoreductase activity, acting on paired donors, with incorporation or reduction of molecular oxygen"/>
    <property type="evidence" value="ECO:0007669"/>
    <property type="project" value="InterPro"/>
</dbReference>
<dbReference type="PRINTS" id="PR00457">
    <property type="entry name" value="ANPEROXIDASE"/>
</dbReference>
<dbReference type="InterPro" id="IPR037120">
    <property type="entry name" value="Haem_peroxidase_sf_animal"/>
</dbReference>
<dbReference type="InterPro" id="IPR017972">
    <property type="entry name" value="Cyt_P450_CS"/>
</dbReference>
<feature type="binding site" description="axial binding residue" evidence="11">
    <location>
        <position position="378"/>
    </location>
    <ligand>
        <name>heme b</name>
        <dbReference type="ChEBI" id="CHEBI:60344"/>
    </ligand>
    <ligandPart>
        <name>Fe</name>
        <dbReference type="ChEBI" id="CHEBI:18248"/>
    </ligandPart>
</feature>
<dbReference type="VEuPathDB" id="FungiDB:GGTG_09847"/>
<dbReference type="Pfam" id="PF03098">
    <property type="entry name" value="An_peroxidase"/>
    <property type="match status" value="2"/>
</dbReference>
<evidence type="ECO:0000256" key="11">
    <source>
        <dbReference type="PIRSR" id="PIRSR619791-2"/>
    </source>
</evidence>
<dbReference type="eggNOG" id="KOG2408">
    <property type="taxonomic scope" value="Eukaryota"/>
</dbReference>
<evidence type="ECO:0000313" key="13">
    <source>
        <dbReference type="EnsemblFungi" id="EJT72996"/>
    </source>
</evidence>
<dbReference type="InterPro" id="IPR019791">
    <property type="entry name" value="Haem_peroxidase_animal"/>
</dbReference>
<gene>
    <name evidence="13" type="primary">20350305</name>
    <name evidence="12" type="ORF">GGTG_09847</name>
</gene>
<dbReference type="PROSITE" id="PS00086">
    <property type="entry name" value="CYTOCHROME_P450"/>
    <property type="match status" value="1"/>
</dbReference>
<dbReference type="GO" id="GO:0004601">
    <property type="term" value="F:peroxidase activity"/>
    <property type="evidence" value="ECO:0007669"/>
    <property type="project" value="UniProtKB-KW"/>
</dbReference>
<dbReference type="Gene3D" id="1.10.630.10">
    <property type="entry name" value="Cytochrome P450"/>
    <property type="match status" value="1"/>
</dbReference>
<evidence type="ECO:0000256" key="4">
    <source>
        <dbReference type="ARBA" id="ARBA00022559"/>
    </source>
</evidence>
<dbReference type="Proteomes" id="UP000006039">
    <property type="component" value="Unassembled WGS sequence"/>
</dbReference>
<sequence length="1164" mass="127882">MAGSTHHDSPGLSGRLRDLLHHVFGNQKSPTVYPNAPGNSAKPVPTGLADDIDKLGFKDIDTLLVFLNSAVKGVNDDQKFLLERLIQLLAKLPPASREGKKLTDGLINDLWDSLDHPPVTSLGNGFSFREPDGSNNNIHLPSLGAANTPYARSTKPLVFQNPNPPDPTTIFDTLMVRDPAKFRPHPNKISSMLFYLATIITHDIFQTSPRDFNVNLTSSYLDLSPLYGRNHDEQMAVRTGKDGLLKPDTFSSKRVIGFPPGVGAFLIMFNRFHNYVVTQLAKINEGGRFKRPTRPDDTAGWETYDNSLFQTGRLITCGLYINIVLGDYVRTILNLNRADTSWNLDPRTKEGKSLLSKPTPEAVGNQVSVEFNLIYRWHCTISERDDKWTTDAMREALGGQDPATAKMEDVMRALGMFEKNIPDEPEKRTLAGLTRQSDGAFDDTELVKILQESIEDVAGAFGPNHVPACMRAIEILGIKLSRTWNVATLNEFRQFIGLTPHDTFEHMNPDPKICKILAQMYDSPDAVELYPGIMAEAAKPPISPGSGLCPPYTTSRAILSDAVALVRGDRFYTVDYTPRNITNWGFNEASTDKAVDWGHVTYKLFFRAFPNHFLPNSVYAHFPFVVPSENKLILEGLGAANKYSWDPPKARAPIQFIRSHKAVLEVLSNQKDYKVTWGPAIKMLGGDPAASFALAGDEPANAASRHHVITALTAPKQWRDEVRRFYEVTTRDLLRRHGAPVHGVGAGPRTHEVDVIRDVIGLAHARFMASLFSLPLKEEGKEEGAYGEHELYRSLVTIFAAIFWDSDVCNSLKLHQASKAAADKMGALIAEHVRKMEAGTGFLGALGKLKDLVTGNGVHANGNGVHANGNGVHTNGNGVHTNGNGVHMNGNGVPHAAPSLRSFGDQLLQRMLSQGGRSIEETVSGTILPVVMAGTANQTQLLAQCLDYYLGVGEKHLPEMKRLAMLNTSEADEKLLKYTMEGCRIRGCVALYRAVATDQAVDDTIPCIPNKDDPTFARPLSNPQVAESARTLKLPTGTRVLVDLTTASHDPAAFPDPEEVRLDRPLESYVHFGLGPHRCAGEPISQIALSSVMKVLLQLDGLRRVAGPRGDIRSYPASQWPGQAGRPPRDPAWSGLRTFTSADQSAFSPLATTMKINWEGRGDW</sequence>
<dbReference type="InterPro" id="IPR036396">
    <property type="entry name" value="Cyt_P450_sf"/>
</dbReference>
<dbReference type="EMBL" id="GL385399">
    <property type="protein sequence ID" value="EJT72996.1"/>
    <property type="molecule type" value="Genomic_DNA"/>
</dbReference>
<keyword evidence="10" id="KW-0413">Isomerase</keyword>
<evidence type="ECO:0000313" key="14">
    <source>
        <dbReference type="Proteomes" id="UP000006039"/>
    </source>
</evidence>
<dbReference type="GO" id="GO:0005506">
    <property type="term" value="F:iron ion binding"/>
    <property type="evidence" value="ECO:0007669"/>
    <property type="project" value="InterPro"/>
</dbReference>
<proteinExistence type="predicted"/>
<reference evidence="12" key="3">
    <citation type="submission" date="2010-09" db="EMBL/GenBank/DDBJ databases">
        <title>Annotation of Gaeumannomyces graminis var. tritici R3-111a-1.</title>
        <authorList>
            <consortium name="The Broad Institute Genome Sequencing Platform"/>
            <person name="Ma L.-J."/>
            <person name="Dead R."/>
            <person name="Young S.K."/>
            <person name="Zeng Q."/>
            <person name="Gargeya S."/>
            <person name="Fitzgerald M."/>
            <person name="Haas B."/>
            <person name="Abouelleil A."/>
            <person name="Alvarado L."/>
            <person name="Arachchi H.M."/>
            <person name="Berlin A."/>
            <person name="Brown A."/>
            <person name="Chapman S.B."/>
            <person name="Chen Z."/>
            <person name="Dunbar C."/>
            <person name="Freedman E."/>
            <person name="Gearin G."/>
            <person name="Gellesch M."/>
            <person name="Goldberg J."/>
            <person name="Griggs A."/>
            <person name="Gujja S."/>
            <person name="Heiman D."/>
            <person name="Howarth C."/>
            <person name="Larson L."/>
            <person name="Lui A."/>
            <person name="MacDonald P.J.P."/>
            <person name="Mehta T."/>
            <person name="Montmayeur A."/>
            <person name="Murphy C."/>
            <person name="Neiman D."/>
            <person name="Pearson M."/>
            <person name="Priest M."/>
            <person name="Roberts A."/>
            <person name="Saif S."/>
            <person name="Shea T."/>
            <person name="Shenoy N."/>
            <person name="Sisk P."/>
            <person name="Stolte C."/>
            <person name="Sykes S."/>
            <person name="Yandava C."/>
            <person name="Wortman J."/>
            <person name="Nusbaum C."/>
            <person name="Birren B."/>
        </authorList>
    </citation>
    <scope>NUCLEOTIDE SEQUENCE</scope>
    <source>
        <strain evidence="12">R3-111a-1</strain>
    </source>
</reference>
<evidence type="ECO:0000313" key="12">
    <source>
        <dbReference type="EMBL" id="EJT72996.1"/>
    </source>
</evidence>
<dbReference type="GO" id="GO:0006979">
    <property type="term" value="P:response to oxidative stress"/>
    <property type="evidence" value="ECO:0007669"/>
    <property type="project" value="InterPro"/>
</dbReference>
<dbReference type="InterPro" id="IPR001128">
    <property type="entry name" value="Cyt_P450"/>
</dbReference>
<evidence type="ECO:0000256" key="3">
    <source>
        <dbReference type="ARBA" id="ARBA00013239"/>
    </source>
</evidence>
<dbReference type="SUPFAM" id="SSF48264">
    <property type="entry name" value="Cytochrome P450"/>
    <property type="match status" value="1"/>
</dbReference>
<dbReference type="GO" id="GO:0052878">
    <property type="term" value="F:linoleate 8R-lipoxygenase activity"/>
    <property type="evidence" value="ECO:0007669"/>
    <property type="project" value="UniProtKB-EC"/>
</dbReference>
<keyword evidence="4" id="KW-0575">Peroxidase</keyword>
<keyword evidence="5 11" id="KW-0349">Heme</keyword>
<evidence type="ECO:0000256" key="10">
    <source>
        <dbReference type="ARBA" id="ARBA00023235"/>
    </source>
</evidence>
<keyword evidence="9 11" id="KW-0408">Iron</keyword>
<keyword evidence="7" id="KW-0223">Dioxygenase</keyword>
<dbReference type="GO" id="GO:0016853">
    <property type="term" value="F:isomerase activity"/>
    <property type="evidence" value="ECO:0007669"/>
    <property type="project" value="UniProtKB-KW"/>
</dbReference>
<reference evidence="13" key="5">
    <citation type="submission" date="2018-04" db="UniProtKB">
        <authorList>
            <consortium name="EnsemblFungi"/>
        </authorList>
    </citation>
    <scope>IDENTIFICATION</scope>
    <source>
        <strain evidence="13">R3-111a-1</strain>
    </source>
</reference>
<dbReference type="Gene3D" id="1.10.640.10">
    <property type="entry name" value="Haem peroxidase domain superfamily, animal type"/>
    <property type="match status" value="1"/>
</dbReference>
<dbReference type="GO" id="GO:0020037">
    <property type="term" value="F:heme binding"/>
    <property type="evidence" value="ECO:0007669"/>
    <property type="project" value="InterPro"/>
</dbReference>